<organism evidence="12 13">
    <name type="scientific">Turnera subulata</name>
    <dbReference type="NCBI Taxonomy" id="218843"/>
    <lineage>
        <taxon>Eukaryota</taxon>
        <taxon>Viridiplantae</taxon>
        <taxon>Streptophyta</taxon>
        <taxon>Embryophyta</taxon>
        <taxon>Tracheophyta</taxon>
        <taxon>Spermatophyta</taxon>
        <taxon>Magnoliopsida</taxon>
        <taxon>eudicotyledons</taxon>
        <taxon>Gunneridae</taxon>
        <taxon>Pentapetalae</taxon>
        <taxon>rosids</taxon>
        <taxon>fabids</taxon>
        <taxon>Malpighiales</taxon>
        <taxon>Passifloraceae</taxon>
        <taxon>Turnera</taxon>
    </lineage>
</organism>
<dbReference type="AlphaFoldDB" id="A0A9Q0JKW2"/>
<dbReference type="OrthoDB" id="1549199at2759"/>
<keyword evidence="13" id="KW-1185">Reference proteome</keyword>
<keyword evidence="4 11" id="KW-0812">Transmembrane</keyword>
<evidence type="ECO:0000256" key="5">
    <source>
        <dbReference type="ARBA" id="ARBA00022723"/>
    </source>
</evidence>
<comment type="caution">
    <text evidence="12">The sequence shown here is derived from an EMBL/GenBank/DDBJ whole genome shotgun (WGS) entry which is preliminary data.</text>
</comment>
<dbReference type="PANTHER" id="PTHR24286:SF53">
    <property type="entry name" value="BETA-AMYRIN 28-OXIDASE-LIKE"/>
    <property type="match status" value="1"/>
</dbReference>
<dbReference type="CDD" id="cd11043">
    <property type="entry name" value="CYP90-like"/>
    <property type="match status" value="1"/>
</dbReference>
<keyword evidence="9 10" id="KW-0349">Heme</keyword>
<evidence type="ECO:0000256" key="1">
    <source>
        <dbReference type="ARBA" id="ARBA00001971"/>
    </source>
</evidence>
<gene>
    <name evidence="12" type="ORF">Tsubulata_023991</name>
</gene>
<comment type="subcellular location">
    <subcellularLocation>
        <location evidence="2">Membrane</location>
        <topology evidence="2">Single-pass membrane protein</topology>
    </subcellularLocation>
</comment>
<keyword evidence="10" id="KW-0503">Monooxygenase</keyword>
<comment type="cofactor">
    <cofactor evidence="1 9">
        <name>heme</name>
        <dbReference type="ChEBI" id="CHEBI:30413"/>
    </cofactor>
</comment>
<dbReference type="GO" id="GO:0005506">
    <property type="term" value="F:iron ion binding"/>
    <property type="evidence" value="ECO:0007669"/>
    <property type="project" value="InterPro"/>
</dbReference>
<dbReference type="FunFam" id="1.10.630.10:FF:000022">
    <property type="entry name" value="Taxadiene 5-alpha hydroxylase"/>
    <property type="match status" value="1"/>
</dbReference>
<keyword evidence="7 10" id="KW-0560">Oxidoreductase</keyword>
<dbReference type="PANTHER" id="PTHR24286">
    <property type="entry name" value="CYTOCHROME P450 26"/>
    <property type="match status" value="1"/>
</dbReference>
<evidence type="ECO:0000256" key="11">
    <source>
        <dbReference type="SAM" id="Phobius"/>
    </source>
</evidence>
<evidence type="ECO:0000256" key="8">
    <source>
        <dbReference type="ARBA" id="ARBA00023004"/>
    </source>
</evidence>
<keyword evidence="5 9" id="KW-0479">Metal-binding</keyword>
<name>A0A9Q0JKW2_9ROSI</name>
<evidence type="ECO:0000256" key="3">
    <source>
        <dbReference type="ARBA" id="ARBA00010617"/>
    </source>
</evidence>
<dbReference type="GO" id="GO:0004497">
    <property type="term" value="F:monooxygenase activity"/>
    <property type="evidence" value="ECO:0007669"/>
    <property type="project" value="UniProtKB-KW"/>
</dbReference>
<dbReference type="GO" id="GO:0020037">
    <property type="term" value="F:heme binding"/>
    <property type="evidence" value="ECO:0007669"/>
    <property type="project" value="InterPro"/>
</dbReference>
<sequence>MDRIFLDLALLTIVTQLFFFFAFFFFSKTNKLNLPAGSKGWPIIGEMWDYIQAGRLGAPQSFFLERMANHSPNVFRTKLLGQDMAVFCGPAGNKFIYTKENKYVASWIPSHLSKKNGSLAIYPSLSSSLRDQPEALKEYIPMMDAMAKDQLEEHWAPHKEVKAFLLAKTYSYTFGCNLLMSVKDPKHIARMYGPFKEMVSGLSSLPIKFPGTPFNRAVKASRIISEEIMAVVKQRRREIMESQETAIRTDILGKLLEGSEDDGMVCKRIVGFLLGSYHTVSIAITFTISHIAQYPDVYESVFQEQMEIARSKAAGEPLNWQDIQKMKYSWCVVCESMRLMPPSKGSFREAITDFTYEGVTIPRGWKTHWTVHTTHKNPKYFPEPEKFDPSRFEGKGPAPYTFVPFGGGPRMCPGREYARLEILSFIHNVVTKFKISKVDPNEKVIYRNSPFPANGLLIRLEPVGN</sequence>
<dbReference type="PRINTS" id="PR00385">
    <property type="entry name" value="P450"/>
</dbReference>
<protein>
    <recommendedName>
        <fullName evidence="14">Cytochrome P450</fullName>
    </recommendedName>
</protein>
<dbReference type="InterPro" id="IPR001128">
    <property type="entry name" value="Cyt_P450"/>
</dbReference>
<dbReference type="InterPro" id="IPR036396">
    <property type="entry name" value="Cyt_P450_sf"/>
</dbReference>
<dbReference type="Pfam" id="PF00067">
    <property type="entry name" value="p450"/>
    <property type="match status" value="1"/>
</dbReference>
<reference evidence="12" key="2">
    <citation type="journal article" date="2023" name="Plants (Basel)">
        <title>Annotation of the Turnera subulata (Passifloraceae) Draft Genome Reveals the S-Locus Evolved after the Divergence of Turneroideae from Passifloroideae in a Stepwise Manner.</title>
        <authorList>
            <person name="Henning P.M."/>
            <person name="Roalson E.H."/>
            <person name="Mir W."/>
            <person name="McCubbin A.G."/>
            <person name="Shore J.S."/>
        </authorList>
    </citation>
    <scope>NUCLEOTIDE SEQUENCE</scope>
    <source>
        <strain evidence="12">F60SS</strain>
    </source>
</reference>
<dbReference type="PROSITE" id="PS00086">
    <property type="entry name" value="CYTOCHROME_P450"/>
    <property type="match status" value="1"/>
</dbReference>
<evidence type="ECO:0000256" key="9">
    <source>
        <dbReference type="PIRSR" id="PIRSR602403-1"/>
    </source>
</evidence>
<feature type="transmembrane region" description="Helical" evidence="11">
    <location>
        <begin position="5"/>
        <end position="26"/>
    </location>
</feature>
<keyword evidence="6 11" id="KW-1133">Transmembrane helix</keyword>
<evidence type="ECO:0000256" key="7">
    <source>
        <dbReference type="ARBA" id="ARBA00023002"/>
    </source>
</evidence>
<dbReference type="InterPro" id="IPR002403">
    <property type="entry name" value="Cyt_P450_E_grp-IV"/>
</dbReference>
<evidence type="ECO:0008006" key="14">
    <source>
        <dbReference type="Google" id="ProtNLM"/>
    </source>
</evidence>
<evidence type="ECO:0000313" key="12">
    <source>
        <dbReference type="EMBL" id="KAJ4844515.1"/>
    </source>
</evidence>
<dbReference type="EMBL" id="JAKUCV010001931">
    <property type="protein sequence ID" value="KAJ4844515.1"/>
    <property type="molecule type" value="Genomic_DNA"/>
</dbReference>
<evidence type="ECO:0000256" key="4">
    <source>
        <dbReference type="ARBA" id="ARBA00022692"/>
    </source>
</evidence>
<dbReference type="InterPro" id="IPR017972">
    <property type="entry name" value="Cyt_P450_CS"/>
</dbReference>
<accession>A0A9Q0JKW2</accession>
<dbReference type="GO" id="GO:0016705">
    <property type="term" value="F:oxidoreductase activity, acting on paired donors, with incorporation or reduction of molecular oxygen"/>
    <property type="evidence" value="ECO:0007669"/>
    <property type="project" value="InterPro"/>
</dbReference>
<feature type="binding site" description="axial binding residue" evidence="9">
    <location>
        <position position="412"/>
    </location>
    <ligand>
        <name>heme</name>
        <dbReference type="ChEBI" id="CHEBI:30413"/>
    </ligand>
    <ligandPart>
        <name>Fe</name>
        <dbReference type="ChEBI" id="CHEBI:18248"/>
    </ligandPart>
</feature>
<dbReference type="PRINTS" id="PR00465">
    <property type="entry name" value="EP450IV"/>
</dbReference>
<dbReference type="Proteomes" id="UP001141552">
    <property type="component" value="Unassembled WGS sequence"/>
</dbReference>
<comment type="similarity">
    <text evidence="3 10">Belongs to the cytochrome P450 family.</text>
</comment>
<dbReference type="SUPFAM" id="SSF48264">
    <property type="entry name" value="Cytochrome P450"/>
    <property type="match status" value="1"/>
</dbReference>
<evidence type="ECO:0000313" key="13">
    <source>
        <dbReference type="Proteomes" id="UP001141552"/>
    </source>
</evidence>
<reference evidence="12" key="1">
    <citation type="submission" date="2022-02" db="EMBL/GenBank/DDBJ databases">
        <authorList>
            <person name="Henning P.M."/>
            <person name="McCubbin A.G."/>
            <person name="Shore J.S."/>
        </authorList>
    </citation>
    <scope>NUCLEOTIDE SEQUENCE</scope>
    <source>
        <strain evidence="12">F60SS</strain>
        <tissue evidence="12">Leaves</tissue>
    </source>
</reference>
<dbReference type="Gene3D" id="1.10.630.10">
    <property type="entry name" value="Cytochrome P450"/>
    <property type="match status" value="1"/>
</dbReference>
<proteinExistence type="inferred from homology"/>
<evidence type="ECO:0000256" key="6">
    <source>
        <dbReference type="ARBA" id="ARBA00022989"/>
    </source>
</evidence>
<dbReference type="GO" id="GO:0016020">
    <property type="term" value="C:membrane"/>
    <property type="evidence" value="ECO:0007669"/>
    <property type="project" value="UniProtKB-SubCell"/>
</dbReference>
<keyword evidence="8 9" id="KW-0408">Iron</keyword>
<evidence type="ECO:0000256" key="2">
    <source>
        <dbReference type="ARBA" id="ARBA00004167"/>
    </source>
</evidence>
<dbReference type="GO" id="GO:0016125">
    <property type="term" value="P:sterol metabolic process"/>
    <property type="evidence" value="ECO:0007669"/>
    <property type="project" value="TreeGrafter"/>
</dbReference>
<keyword evidence="11" id="KW-0472">Membrane</keyword>
<evidence type="ECO:0000256" key="10">
    <source>
        <dbReference type="RuleBase" id="RU000461"/>
    </source>
</evidence>